<dbReference type="Gene3D" id="1.10.1040.10">
    <property type="entry name" value="N-(1-d-carboxylethyl)-l-norvaline Dehydrogenase, domain 2"/>
    <property type="match status" value="1"/>
</dbReference>
<dbReference type="GO" id="GO:0006574">
    <property type="term" value="P:L-valine catabolic process"/>
    <property type="evidence" value="ECO:0007669"/>
    <property type="project" value="UniProtKB-UniPathway"/>
</dbReference>
<evidence type="ECO:0000256" key="3">
    <source>
        <dbReference type="ARBA" id="ARBA00023002"/>
    </source>
</evidence>
<evidence type="ECO:0000256" key="6">
    <source>
        <dbReference type="RuleBase" id="RU910714"/>
    </source>
</evidence>
<dbReference type="SUPFAM" id="SSF48179">
    <property type="entry name" value="6-phosphogluconate dehydrogenase C-terminal domain-like"/>
    <property type="match status" value="1"/>
</dbReference>
<dbReference type="PROSITE" id="PS00895">
    <property type="entry name" value="3_HYDROXYISOBUT_DH"/>
    <property type="match status" value="1"/>
</dbReference>
<dbReference type="OrthoDB" id="9812907at2"/>
<comment type="catalytic activity">
    <reaction evidence="6">
        <text>3-hydroxy-2-methylpropanoate + NAD(+) = 2-methyl-3-oxopropanoate + NADH + H(+)</text>
        <dbReference type="Rhea" id="RHEA:17681"/>
        <dbReference type="ChEBI" id="CHEBI:11805"/>
        <dbReference type="ChEBI" id="CHEBI:15378"/>
        <dbReference type="ChEBI" id="CHEBI:57540"/>
        <dbReference type="ChEBI" id="CHEBI:57700"/>
        <dbReference type="ChEBI" id="CHEBI:57945"/>
        <dbReference type="EC" id="1.1.1.31"/>
    </reaction>
</comment>
<dbReference type="EC" id="1.1.1.31" evidence="6"/>
<proteinExistence type="inferred from homology"/>
<evidence type="ECO:0000256" key="4">
    <source>
        <dbReference type="ARBA" id="ARBA00023027"/>
    </source>
</evidence>
<accession>A0A502FJW0</accession>
<dbReference type="Pfam" id="PF03446">
    <property type="entry name" value="NAD_binding_2"/>
    <property type="match status" value="1"/>
</dbReference>
<dbReference type="InterPro" id="IPR011548">
    <property type="entry name" value="HIBADH"/>
</dbReference>
<dbReference type="UniPathway" id="UPA00362"/>
<feature type="domain" description="3-hydroxyisobutyrate dehydrogenase-like NAD-binding" evidence="8">
    <location>
        <begin position="163"/>
        <end position="290"/>
    </location>
</feature>
<dbReference type="InterPro" id="IPR008927">
    <property type="entry name" value="6-PGluconate_DH-like_C_sf"/>
</dbReference>
<evidence type="ECO:0000256" key="5">
    <source>
        <dbReference type="PIRSR" id="PIRSR000103-1"/>
    </source>
</evidence>
<dbReference type="NCBIfam" id="TIGR01692">
    <property type="entry name" value="HIBADH"/>
    <property type="match status" value="1"/>
</dbReference>
<sequence length="292" mass="29238">MTRIAFIGLGNMGGGMAANLAKAGHDVRAFDLSADALDRAKAAGCLPAVSAAEAADGAEAIVTMLPAGTHVEAVYADLFAANVAPSTLLLDCSTIDVATAKRVAAAAHAKGLTAVDAPVSGGIGAANAGTLTFMVGGSAEAFERARVILAAMGKAVIHAGANGTGQAAKIANNMLLGATMVATCEAFLLAEKLGLDPQTFYDISSVASGQSWSMTSYCPVPGVGPDTPADHDYRGGFATALMLKDLKLAAAAAGDTGADTPMGAKAAELYQRFADDGQSGLDFSAIIRMLRG</sequence>
<dbReference type="InterPro" id="IPR029154">
    <property type="entry name" value="HIBADH-like_NADP-bd"/>
</dbReference>
<dbReference type="PIRSF" id="PIRSF000103">
    <property type="entry name" value="HIBADH"/>
    <property type="match status" value="1"/>
</dbReference>
<protein>
    <recommendedName>
        <fullName evidence="6">3-hydroxyisobutyrate dehydrogenase</fullName>
        <shortName evidence="6">HIBADH</shortName>
        <ecNumber evidence="6">1.1.1.31</ecNumber>
    </recommendedName>
</protein>
<keyword evidence="2 6" id="KW-0101">Branched-chain amino acid catabolism</keyword>
<keyword evidence="10" id="KW-1185">Reference proteome</keyword>
<dbReference type="Proteomes" id="UP000319931">
    <property type="component" value="Unassembled WGS sequence"/>
</dbReference>
<evidence type="ECO:0000256" key="1">
    <source>
        <dbReference type="ARBA" id="ARBA00009080"/>
    </source>
</evidence>
<comment type="caution">
    <text evidence="9">The sequence shown here is derived from an EMBL/GenBank/DDBJ whole genome shotgun (WGS) entry which is preliminary data.</text>
</comment>
<dbReference type="AlphaFoldDB" id="A0A502FJW0"/>
<gene>
    <name evidence="9" type="primary">mmsB</name>
    <name evidence="9" type="ORF">EAH76_17485</name>
</gene>
<dbReference type="SUPFAM" id="SSF51735">
    <property type="entry name" value="NAD(P)-binding Rossmann-fold domains"/>
    <property type="match status" value="1"/>
</dbReference>
<dbReference type="Gene3D" id="3.40.50.720">
    <property type="entry name" value="NAD(P)-binding Rossmann-like Domain"/>
    <property type="match status" value="1"/>
</dbReference>
<organism evidence="9 10">
    <name type="scientific">Sphingomonas glacialis</name>
    <dbReference type="NCBI Taxonomy" id="658225"/>
    <lineage>
        <taxon>Bacteria</taxon>
        <taxon>Pseudomonadati</taxon>
        <taxon>Pseudomonadota</taxon>
        <taxon>Alphaproteobacteria</taxon>
        <taxon>Sphingomonadales</taxon>
        <taxon>Sphingomonadaceae</taxon>
        <taxon>Sphingomonas</taxon>
    </lineage>
</organism>
<dbReference type="EMBL" id="RCZC01000006">
    <property type="protein sequence ID" value="TPG49684.1"/>
    <property type="molecule type" value="Genomic_DNA"/>
</dbReference>
<dbReference type="GO" id="GO:0050661">
    <property type="term" value="F:NADP binding"/>
    <property type="evidence" value="ECO:0007669"/>
    <property type="project" value="InterPro"/>
</dbReference>
<evidence type="ECO:0000256" key="2">
    <source>
        <dbReference type="ARBA" id="ARBA00022456"/>
    </source>
</evidence>
<dbReference type="InterPro" id="IPR006115">
    <property type="entry name" value="6PGDH_NADP-bd"/>
</dbReference>
<evidence type="ECO:0000259" key="7">
    <source>
        <dbReference type="Pfam" id="PF03446"/>
    </source>
</evidence>
<dbReference type="Pfam" id="PF14833">
    <property type="entry name" value="NAD_binding_11"/>
    <property type="match status" value="1"/>
</dbReference>
<dbReference type="InterPro" id="IPR013328">
    <property type="entry name" value="6PGD_dom2"/>
</dbReference>
<dbReference type="FunFam" id="1.10.1040.10:FF:000006">
    <property type="entry name" value="3-hydroxyisobutyrate dehydrogenase"/>
    <property type="match status" value="1"/>
</dbReference>
<feature type="active site" evidence="5">
    <location>
        <position position="169"/>
    </location>
</feature>
<keyword evidence="4 6" id="KW-0520">NAD</keyword>
<name>A0A502FJW0_9SPHN</name>
<feature type="domain" description="6-phosphogluconate dehydrogenase NADP-binding" evidence="7">
    <location>
        <begin position="3"/>
        <end position="160"/>
    </location>
</feature>
<dbReference type="PANTHER" id="PTHR22981:SF7">
    <property type="entry name" value="3-HYDROXYISOBUTYRATE DEHYDROGENASE, MITOCHONDRIAL"/>
    <property type="match status" value="1"/>
</dbReference>
<comment type="pathway">
    <text evidence="6">Amino-acid degradation; L-valine degradation.</text>
</comment>
<reference evidence="9 10" key="1">
    <citation type="journal article" date="2019" name="Environ. Microbiol.">
        <title>Species interactions and distinct microbial communities in high Arctic permafrost affected cryosols are associated with the CH4 and CO2 gas fluxes.</title>
        <authorList>
            <person name="Altshuler I."/>
            <person name="Hamel J."/>
            <person name="Turney S."/>
            <person name="Magnuson E."/>
            <person name="Levesque R."/>
            <person name="Greer C."/>
            <person name="Whyte L.G."/>
        </authorList>
    </citation>
    <scope>NUCLEOTIDE SEQUENCE [LARGE SCALE GENOMIC DNA]</scope>
    <source>
        <strain evidence="9 10">E6.1</strain>
    </source>
</reference>
<dbReference type="InterPro" id="IPR002204">
    <property type="entry name" value="3-OH-isobutyrate_DH-rel_CS"/>
</dbReference>
<dbReference type="GO" id="GO:0008442">
    <property type="term" value="F:3-hydroxyisobutyrate dehydrogenase activity"/>
    <property type="evidence" value="ECO:0007669"/>
    <property type="project" value="UniProtKB-EC"/>
</dbReference>
<evidence type="ECO:0000313" key="10">
    <source>
        <dbReference type="Proteomes" id="UP000319931"/>
    </source>
</evidence>
<dbReference type="InterPro" id="IPR036291">
    <property type="entry name" value="NAD(P)-bd_dom_sf"/>
</dbReference>
<dbReference type="GO" id="GO:0051287">
    <property type="term" value="F:NAD binding"/>
    <property type="evidence" value="ECO:0007669"/>
    <property type="project" value="InterPro"/>
</dbReference>
<evidence type="ECO:0000313" key="9">
    <source>
        <dbReference type="EMBL" id="TPG49684.1"/>
    </source>
</evidence>
<dbReference type="RefSeq" id="WP_140851576.1">
    <property type="nucleotide sequence ID" value="NZ_RCZC01000006.1"/>
</dbReference>
<dbReference type="InterPro" id="IPR015815">
    <property type="entry name" value="HIBADH-related"/>
</dbReference>
<dbReference type="PANTHER" id="PTHR22981">
    <property type="entry name" value="3-HYDROXYISOBUTYRATE DEHYDROGENASE-RELATED"/>
    <property type="match status" value="1"/>
</dbReference>
<comment type="similarity">
    <text evidence="1 6">Belongs to the HIBADH-related family.</text>
</comment>
<evidence type="ECO:0000259" key="8">
    <source>
        <dbReference type="Pfam" id="PF14833"/>
    </source>
</evidence>
<keyword evidence="3 6" id="KW-0560">Oxidoreductase</keyword>